<accession>A0A1I7RTV5</accession>
<feature type="chain" id="PRO_5009304842" evidence="1">
    <location>
        <begin position="18"/>
        <end position="250"/>
    </location>
</feature>
<feature type="domain" description="HAT C-terminal dimerisation" evidence="2">
    <location>
        <begin position="169"/>
        <end position="244"/>
    </location>
</feature>
<evidence type="ECO:0000313" key="4">
    <source>
        <dbReference type="WBParaSite" id="BXY_0416100.1"/>
    </source>
</evidence>
<dbReference type="SUPFAM" id="SSF53098">
    <property type="entry name" value="Ribonuclease H-like"/>
    <property type="match status" value="1"/>
</dbReference>
<evidence type="ECO:0000313" key="3">
    <source>
        <dbReference type="Proteomes" id="UP000095284"/>
    </source>
</evidence>
<reference evidence="4" key="1">
    <citation type="submission" date="2016-11" db="UniProtKB">
        <authorList>
            <consortium name="WormBaseParasite"/>
        </authorList>
    </citation>
    <scope>IDENTIFICATION</scope>
</reference>
<dbReference type="PANTHER" id="PTHR37432:SF1">
    <property type="entry name" value="HAT C-TERMINAL DIMERISATION DOMAIN-CONTAINING PROTEIN-RELATED"/>
    <property type="match status" value="1"/>
</dbReference>
<keyword evidence="1" id="KW-0732">Signal</keyword>
<dbReference type="AlphaFoldDB" id="A0A1I7RTV5"/>
<dbReference type="InterPro" id="IPR012337">
    <property type="entry name" value="RNaseH-like_sf"/>
</dbReference>
<dbReference type="WBParaSite" id="BXY_0416100.1">
    <property type="protein sequence ID" value="BXY_0416100.1"/>
    <property type="gene ID" value="BXY_0416100"/>
</dbReference>
<organism evidence="3 4">
    <name type="scientific">Bursaphelenchus xylophilus</name>
    <name type="common">Pinewood nematode worm</name>
    <name type="synonym">Aphelenchoides xylophilus</name>
    <dbReference type="NCBI Taxonomy" id="6326"/>
    <lineage>
        <taxon>Eukaryota</taxon>
        <taxon>Metazoa</taxon>
        <taxon>Ecdysozoa</taxon>
        <taxon>Nematoda</taxon>
        <taxon>Chromadorea</taxon>
        <taxon>Rhabditida</taxon>
        <taxon>Tylenchina</taxon>
        <taxon>Tylenchomorpha</taxon>
        <taxon>Aphelenchoidea</taxon>
        <taxon>Aphelenchoididae</taxon>
        <taxon>Bursaphelenchus</taxon>
    </lineage>
</organism>
<evidence type="ECO:0000259" key="2">
    <source>
        <dbReference type="Pfam" id="PF05699"/>
    </source>
</evidence>
<sequence length="250" mass="28992">MLKFALFTLFYSAFSYGDIIPFASQEEVRPRIQGFISGDRLEISVDVKIRGKIELVRDCKFKDVKEFFVQQLMFLIKTLHQKIDLEGALQPQHYMACLLHPFYKRMRSALYLAPGTQKPVSLFKEEDVTTAEGYIRNEIAKMPSPEAAMTSQQGNARVFFQDEEQAKDELRLYLAEYYNVDADINVMQFWKGNEDRFPQLASIARRVFCVPASSSEVERMFSCLRNLVDEKRTLLDKDLTAKLLVGRRLD</sequence>
<evidence type="ECO:0000256" key="1">
    <source>
        <dbReference type="SAM" id="SignalP"/>
    </source>
</evidence>
<dbReference type="GO" id="GO:0046983">
    <property type="term" value="F:protein dimerization activity"/>
    <property type="evidence" value="ECO:0007669"/>
    <property type="project" value="InterPro"/>
</dbReference>
<dbReference type="InterPro" id="IPR008906">
    <property type="entry name" value="HATC_C_dom"/>
</dbReference>
<feature type="signal peptide" evidence="1">
    <location>
        <begin position="1"/>
        <end position="17"/>
    </location>
</feature>
<dbReference type="Proteomes" id="UP000095284">
    <property type="component" value="Unplaced"/>
</dbReference>
<dbReference type="PANTHER" id="PTHR37432">
    <property type="entry name" value="PROTEIN CBG21304"/>
    <property type="match status" value="1"/>
</dbReference>
<proteinExistence type="predicted"/>
<protein>
    <submittedName>
        <fullName evidence="4">Dimer_Tnp_hAT domain-containing protein</fullName>
    </submittedName>
</protein>
<name>A0A1I7RTV5_BURXY</name>
<dbReference type="Pfam" id="PF05699">
    <property type="entry name" value="Dimer_Tnp_hAT"/>
    <property type="match status" value="1"/>
</dbReference>